<dbReference type="Proteomes" id="UP000572817">
    <property type="component" value="Unassembled WGS sequence"/>
</dbReference>
<comment type="caution">
    <text evidence="3">The sequence shown here is derived from an EMBL/GenBank/DDBJ whole genome shotgun (WGS) entry which is preliminary data.</text>
</comment>
<sequence>MSQWKTRQEQLYQESTPVDRAIQRLLAERRRNILKLNTHAARSQEQPATPGPATGPSEGTEAPNSLEGSFAWRRGSGDSVLDYDDRFLVRYATFVWSVIRAASDKLDGLGAPAKGALLAVGALFLILSVLSPPRHDATPAARPDAAIAWEVPKPGSVAEALLDSFAQGVSDAFASTCDGVVAPGQTRLQCLAAALRDHGSAKNHPGFAAYLDSASENDVQPGGLFEAGAAAVRGLGVRHAGVHATAELAAATHSRLVRLQGSSHNRSAASAAREKDALSRLEAANRLAAWSIGKHARQPAPDLPTLRRWAAWKDACRLLHGWAQAARPARDAVERERYHVAAHRARWRRDAEPLARRREAAFYAAERAVRDHWDGCCVDVGRVPGSLLRRFFLPPAPAPGVLTDRGRAAERHEELLRELAAAFRATETAWAFVNGTTALLAAGLETLDVLDAGLDAIVSSDDAYCPAGGVPGDELEWWAWIRPLDGAGRLPATAAGTVHDLLAGWAETSLSVHLWTRTHSRWFRDVAAGKQVPGWREFCSSNPVEACSGRNKTVSWRTCEWRGLWPVEDHLGVPAATRKEWIEKLARGV</sequence>
<evidence type="ECO:0000313" key="2">
    <source>
        <dbReference type="EMBL" id="KAF4301019.1"/>
    </source>
</evidence>
<accession>A0A8H4IS94</accession>
<evidence type="ECO:0000313" key="3">
    <source>
        <dbReference type="EMBL" id="KAF4305288.1"/>
    </source>
</evidence>
<gene>
    <name evidence="3" type="ORF">GTA08_BOTSDO07073</name>
    <name evidence="2" type="ORF">GTA08_BOTSDO11268</name>
</gene>
<reference evidence="3 4" key="1">
    <citation type="submission" date="2020-04" db="EMBL/GenBank/DDBJ databases">
        <title>Genome Assembly and Annotation of Botryosphaeria dothidea sdau 11-99, a Latent Pathogen of Apple Fruit Ring Rot in China.</title>
        <authorList>
            <person name="Yu C."/>
            <person name="Diao Y."/>
            <person name="Lu Q."/>
            <person name="Zhao J."/>
            <person name="Cui S."/>
            <person name="Peng C."/>
            <person name="He B."/>
            <person name="Liu H."/>
        </authorList>
    </citation>
    <scope>NUCLEOTIDE SEQUENCE [LARGE SCALE GENOMIC DNA]</scope>
    <source>
        <strain evidence="4">sdau11-99</strain>
        <strain evidence="3">Sdau11-99</strain>
    </source>
</reference>
<evidence type="ECO:0000313" key="4">
    <source>
        <dbReference type="Proteomes" id="UP000572817"/>
    </source>
</evidence>
<feature type="region of interest" description="Disordered" evidence="1">
    <location>
        <begin position="36"/>
        <end position="70"/>
    </location>
</feature>
<evidence type="ECO:0000256" key="1">
    <source>
        <dbReference type="SAM" id="MobiDB-lite"/>
    </source>
</evidence>
<dbReference type="EMBL" id="WWBZ02000040">
    <property type="protein sequence ID" value="KAF4305288.1"/>
    <property type="molecule type" value="Genomic_DNA"/>
</dbReference>
<dbReference type="AlphaFoldDB" id="A0A8H4IS94"/>
<keyword evidence="4" id="KW-1185">Reference proteome</keyword>
<proteinExistence type="predicted"/>
<dbReference type="EMBL" id="WWBZ02000082">
    <property type="protein sequence ID" value="KAF4301019.1"/>
    <property type="molecule type" value="Genomic_DNA"/>
</dbReference>
<protein>
    <submittedName>
        <fullName evidence="3">Uncharacterized protein</fullName>
    </submittedName>
</protein>
<name>A0A8H4IS94_9PEZI</name>
<organism evidence="3 4">
    <name type="scientific">Botryosphaeria dothidea</name>
    <dbReference type="NCBI Taxonomy" id="55169"/>
    <lineage>
        <taxon>Eukaryota</taxon>
        <taxon>Fungi</taxon>
        <taxon>Dikarya</taxon>
        <taxon>Ascomycota</taxon>
        <taxon>Pezizomycotina</taxon>
        <taxon>Dothideomycetes</taxon>
        <taxon>Dothideomycetes incertae sedis</taxon>
        <taxon>Botryosphaeriales</taxon>
        <taxon>Botryosphaeriaceae</taxon>
        <taxon>Botryosphaeria</taxon>
    </lineage>
</organism>